<name>A0A0E9VUF7_ANGAN</name>
<reference evidence="1" key="1">
    <citation type="submission" date="2014-11" db="EMBL/GenBank/DDBJ databases">
        <authorList>
            <person name="Amaro Gonzalez C."/>
        </authorList>
    </citation>
    <scope>NUCLEOTIDE SEQUENCE</scope>
</reference>
<accession>A0A0E9VUF7</accession>
<dbReference type="AlphaFoldDB" id="A0A0E9VUF7"/>
<organism evidence="1">
    <name type="scientific">Anguilla anguilla</name>
    <name type="common">European freshwater eel</name>
    <name type="synonym">Muraena anguilla</name>
    <dbReference type="NCBI Taxonomy" id="7936"/>
    <lineage>
        <taxon>Eukaryota</taxon>
        <taxon>Metazoa</taxon>
        <taxon>Chordata</taxon>
        <taxon>Craniata</taxon>
        <taxon>Vertebrata</taxon>
        <taxon>Euteleostomi</taxon>
        <taxon>Actinopterygii</taxon>
        <taxon>Neopterygii</taxon>
        <taxon>Teleostei</taxon>
        <taxon>Anguilliformes</taxon>
        <taxon>Anguillidae</taxon>
        <taxon>Anguilla</taxon>
    </lineage>
</organism>
<dbReference type="EMBL" id="GBXM01027622">
    <property type="protein sequence ID" value="JAH80955.1"/>
    <property type="molecule type" value="Transcribed_RNA"/>
</dbReference>
<proteinExistence type="predicted"/>
<sequence>MCAESKPWALGRPTGVTRARTLLSPSSQSILYTPICFYRLSYLAALCHSI</sequence>
<reference evidence="1" key="2">
    <citation type="journal article" date="2015" name="Fish Shellfish Immunol.">
        <title>Early steps in the European eel (Anguilla anguilla)-Vibrio vulnificus interaction in the gills: Role of the RtxA13 toxin.</title>
        <authorList>
            <person name="Callol A."/>
            <person name="Pajuelo D."/>
            <person name="Ebbesson L."/>
            <person name="Teles M."/>
            <person name="MacKenzie S."/>
            <person name="Amaro C."/>
        </authorList>
    </citation>
    <scope>NUCLEOTIDE SEQUENCE</scope>
</reference>
<evidence type="ECO:0000313" key="1">
    <source>
        <dbReference type="EMBL" id="JAH80955.1"/>
    </source>
</evidence>
<protein>
    <submittedName>
        <fullName evidence="1">Uncharacterized protein</fullName>
    </submittedName>
</protein>